<feature type="transmembrane region" description="Helical" evidence="2">
    <location>
        <begin position="16"/>
        <end position="49"/>
    </location>
</feature>
<evidence type="ECO:0000313" key="4">
    <source>
        <dbReference type="EMBL" id="EPY20134.1"/>
    </source>
</evidence>
<dbReference type="Proteomes" id="UP000015354">
    <property type="component" value="Unassembled WGS sequence"/>
</dbReference>
<evidence type="ECO:0000256" key="1">
    <source>
        <dbReference type="ARBA" id="ARBA00022676"/>
    </source>
</evidence>
<reference evidence="5" key="2">
    <citation type="submission" date="2013-03" db="EMBL/GenBank/DDBJ databases">
        <authorList>
            <person name="Motta M.C.M."/>
            <person name="Martins A.C.A."/>
            <person name="Preta C.M.C.C."/>
            <person name="Silva R."/>
            <person name="de Souza S.S."/>
            <person name="Klein C.C."/>
            <person name="de Almeida L.G.P."/>
            <person name="Cunha O.L."/>
            <person name="Colabardini A.C."/>
            <person name="Lima B.A."/>
            <person name="Machado C.R."/>
            <person name="Soares C.M.A."/>
            <person name="de Menezes C.B.A."/>
            <person name="Bartolomeu D.C."/>
            <person name="Grisard E.C."/>
            <person name="Fantinatti-Garboggini F."/>
            <person name="Rodrigues-Luiz G.F."/>
            <person name="Wagner G."/>
            <person name="Goldman G.H."/>
            <person name="Fietto J.L.R."/>
            <person name="Ciapina L.P."/>
            <person name="Brocchi M."/>
            <person name="Elias M.C."/>
            <person name="Goldman M.H.S."/>
            <person name="Sagot M.-F."/>
            <person name="Pereira M."/>
            <person name="Stoco P.H."/>
            <person name="Teixeira S.M.R."/>
            <person name="de Mendonca-Neto R.P."/>
            <person name="Maciel T.E.F."/>
            <person name="Mendes T.A.O."/>
            <person name="Urmenyi T.P."/>
            <person name="Teixeira M.M.G."/>
            <person name="de Camargo E.F.P."/>
            <person name="de Sousa W."/>
            <person name="Schenkman S."/>
            <person name="de Vasconcelos A.T.R."/>
        </authorList>
    </citation>
    <scope>NUCLEOTIDE SEQUENCE</scope>
</reference>
<evidence type="ECO:0000259" key="3">
    <source>
        <dbReference type="Pfam" id="PF00534"/>
    </source>
</evidence>
<name>S9UC08_9TRYP</name>
<dbReference type="EMBL" id="ATMH01005179">
    <property type="protein sequence ID" value="EPY28342.1"/>
    <property type="molecule type" value="Genomic_DNA"/>
</dbReference>
<keyword evidence="2" id="KW-0472">Membrane</keyword>
<evidence type="ECO:0000313" key="6">
    <source>
        <dbReference type="Proteomes" id="UP000015354"/>
    </source>
</evidence>
<dbReference type="InterPro" id="IPR001296">
    <property type="entry name" value="Glyco_trans_1"/>
</dbReference>
<dbReference type="GO" id="GO:0016757">
    <property type="term" value="F:glycosyltransferase activity"/>
    <property type="evidence" value="ECO:0007669"/>
    <property type="project" value="UniProtKB-KW"/>
</dbReference>
<dbReference type="EMBL" id="ATMH01009139">
    <property type="protein sequence ID" value="EPY20134.1"/>
    <property type="molecule type" value="Genomic_DNA"/>
</dbReference>
<sequence length="534" mass="60436">MYLYITCDHNYHFLSFIYACILMIIILSIAFPFSLSLPVSLLISFFIYLCSHQLNTLGEKIIIRLSFFLKMTKEWLIFALGTNNWQGPGQFAPGSGILHQGQHLAMNSLPNVDCYSLWPSDILKTPKDKDDHRVYEIPHPIPICESVGPQSSMRWHSMADEKVKEYLDNLRNQCLDYIDYVEKKHGRPINLFLAHHCFMNPVIMTEINAIRVANGKAKVPLVVFAHGTALKMYQNEINKLPEFPMKYYSWIREEKKVFEGTDNVSGVFAVSAPQKDTFESLFPDFPKDRVAVTPCGYNQLVFHPKENMTREKAFGAMPQILYDGFDVSKLPAEVKNVVPGKTVPNVDSYDNVVVFCGRFADWKRLDCVLNAASKWEKEGKNTLTLIFGGGSQAARVHYVDLAYQQLKLQNTYFLGPQGQPELADVYAVTDVSVFPSKDEPFGLVFIECMGCGTPVIGAKSGGPLDFINDKVGTLVEEGTNEEVSERVYDAVSQALKEDWKKTKGPECLRYAIERFSLTSQADLMLEYLASHFLK</sequence>
<dbReference type="AlphaFoldDB" id="S9UC08"/>
<accession>S9UC08</accession>
<feature type="domain" description="Glycosyl transferase family 1" evidence="3">
    <location>
        <begin position="347"/>
        <end position="497"/>
    </location>
</feature>
<dbReference type="PANTHER" id="PTHR45947">
    <property type="entry name" value="SULFOQUINOVOSYL TRANSFERASE SQD2"/>
    <property type="match status" value="1"/>
</dbReference>
<gene>
    <name evidence="5" type="ORF">STCU_05179</name>
    <name evidence="4" type="ORF">STCU_09139</name>
</gene>
<organism evidence="5 6">
    <name type="scientific">Strigomonas culicis</name>
    <dbReference type="NCBI Taxonomy" id="28005"/>
    <lineage>
        <taxon>Eukaryota</taxon>
        <taxon>Discoba</taxon>
        <taxon>Euglenozoa</taxon>
        <taxon>Kinetoplastea</taxon>
        <taxon>Metakinetoplastina</taxon>
        <taxon>Trypanosomatida</taxon>
        <taxon>Trypanosomatidae</taxon>
        <taxon>Strigomonadinae</taxon>
        <taxon>Strigomonas</taxon>
    </lineage>
</organism>
<evidence type="ECO:0000313" key="5">
    <source>
        <dbReference type="EMBL" id="EPY28342.1"/>
    </source>
</evidence>
<dbReference type="OrthoDB" id="448893at2759"/>
<keyword evidence="2" id="KW-0812">Transmembrane</keyword>
<proteinExistence type="predicted"/>
<keyword evidence="1" id="KW-0808">Transferase</keyword>
<protein>
    <submittedName>
        <fullName evidence="5">Sucrose-phosphate synthase-like protein</fullName>
    </submittedName>
</protein>
<dbReference type="SUPFAM" id="SSF53756">
    <property type="entry name" value="UDP-Glycosyltransferase/glycogen phosphorylase"/>
    <property type="match status" value="1"/>
</dbReference>
<keyword evidence="6" id="KW-1185">Reference proteome</keyword>
<dbReference type="InterPro" id="IPR050194">
    <property type="entry name" value="Glycosyltransferase_grp1"/>
</dbReference>
<reference evidence="5 6" key="1">
    <citation type="journal article" date="2013" name="PLoS ONE">
        <title>Predicting the Proteins of Angomonas deanei, Strigomonas culicis and Their Respective Endosymbionts Reveals New Aspects of the Trypanosomatidae Family.</title>
        <authorList>
            <person name="Motta M.C."/>
            <person name="Martins A.C."/>
            <person name="de Souza S.S."/>
            <person name="Catta-Preta C.M."/>
            <person name="Silva R."/>
            <person name="Klein C.C."/>
            <person name="de Almeida L.G."/>
            <person name="de Lima Cunha O."/>
            <person name="Ciapina L.P."/>
            <person name="Brocchi M."/>
            <person name="Colabardini A.C."/>
            <person name="de Araujo Lima B."/>
            <person name="Machado C.R."/>
            <person name="de Almeida Soares C.M."/>
            <person name="Probst C.M."/>
            <person name="de Menezes C.B."/>
            <person name="Thompson C.E."/>
            <person name="Bartholomeu D.C."/>
            <person name="Gradia D.F."/>
            <person name="Pavoni D.P."/>
            <person name="Grisard E.C."/>
            <person name="Fantinatti-Garboggini F."/>
            <person name="Marchini F.K."/>
            <person name="Rodrigues-Luiz G.F."/>
            <person name="Wagner G."/>
            <person name="Goldman G.H."/>
            <person name="Fietto J.L."/>
            <person name="Elias M.C."/>
            <person name="Goldman M.H."/>
            <person name="Sagot M.F."/>
            <person name="Pereira M."/>
            <person name="Stoco P.H."/>
            <person name="de Mendonca-Neto R.P."/>
            <person name="Teixeira S.M."/>
            <person name="Maciel T.E."/>
            <person name="de Oliveira Mendes T.A."/>
            <person name="Urmenyi T.P."/>
            <person name="de Souza W."/>
            <person name="Schenkman S."/>
            <person name="de Vasconcelos A.T."/>
        </authorList>
    </citation>
    <scope>NUCLEOTIDE SEQUENCE [LARGE SCALE GENOMIC DNA]</scope>
</reference>
<dbReference type="PANTHER" id="PTHR45947:SF3">
    <property type="entry name" value="SULFOQUINOVOSYL TRANSFERASE SQD2"/>
    <property type="match status" value="1"/>
</dbReference>
<dbReference type="Pfam" id="PF00534">
    <property type="entry name" value="Glycos_transf_1"/>
    <property type="match status" value="1"/>
</dbReference>
<dbReference type="Gene3D" id="3.40.50.2000">
    <property type="entry name" value="Glycogen Phosphorylase B"/>
    <property type="match status" value="2"/>
</dbReference>
<evidence type="ECO:0000256" key="2">
    <source>
        <dbReference type="SAM" id="Phobius"/>
    </source>
</evidence>
<keyword evidence="2" id="KW-1133">Transmembrane helix</keyword>
<comment type="caution">
    <text evidence="5">The sequence shown here is derived from an EMBL/GenBank/DDBJ whole genome shotgun (WGS) entry which is preliminary data.</text>
</comment>
<keyword evidence="1" id="KW-0328">Glycosyltransferase</keyword>